<feature type="domain" description="TNase-like" evidence="2">
    <location>
        <begin position="53"/>
        <end position="185"/>
    </location>
</feature>
<dbReference type="Proteomes" id="UP001296993">
    <property type="component" value="Unassembled WGS sequence"/>
</dbReference>
<evidence type="ECO:0000256" key="1">
    <source>
        <dbReference type="SAM" id="MobiDB-lite"/>
    </source>
</evidence>
<feature type="compositionally biased region" description="Basic and acidic residues" evidence="1">
    <location>
        <begin position="289"/>
        <end position="321"/>
    </location>
</feature>
<keyword evidence="4" id="KW-1185">Reference proteome</keyword>
<dbReference type="GO" id="GO:1990599">
    <property type="term" value="F:3' overhang single-stranded DNA endodeoxyribonuclease activity"/>
    <property type="evidence" value="ECO:0007669"/>
    <property type="project" value="UniProtKB-EC"/>
</dbReference>
<dbReference type="SUPFAM" id="SSF50199">
    <property type="entry name" value="Staphylococcal nuclease"/>
    <property type="match status" value="1"/>
</dbReference>
<dbReference type="Pfam" id="PF00565">
    <property type="entry name" value="SNase"/>
    <property type="match status" value="1"/>
</dbReference>
<dbReference type="PROSITE" id="PS50830">
    <property type="entry name" value="TNASE_3"/>
    <property type="match status" value="1"/>
</dbReference>
<dbReference type="SMART" id="SM00318">
    <property type="entry name" value="SNc"/>
    <property type="match status" value="1"/>
</dbReference>
<dbReference type="InterPro" id="IPR035437">
    <property type="entry name" value="SNase_OB-fold_sf"/>
</dbReference>
<feature type="region of interest" description="Disordered" evidence="1">
    <location>
        <begin position="289"/>
        <end position="366"/>
    </location>
</feature>
<dbReference type="EC" id="3.1.31.1" evidence="3"/>
<feature type="compositionally biased region" description="Basic residues" evidence="1">
    <location>
        <begin position="328"/>
        <end position="346"/>
    </location>
</feature>
<reference evidence="3 4" key="1">
    <citation type="submission" date="2021-03" db="EMBL/GenBank/DDBJ databases">
        <title>Sequencing the genomes of 1000 actinobacteria strains.</title>
        <authorList>
            <person name="Klenk H.-P."/>
        </authorList>
    </citation>
    <scope>NUCLEOTIDE SEQUENCE [LARGE SCALE GENOMIC DNA]</scope>
    <source>
        <strain evidence="3 4">DSM 15797</strain>
    </source>
</reference>
<comment type="caution">
    <text evidence="3">The sequence shown here is derived from an EMBL/GenBank/DDBJ whole genome shotgun (WGS) entry which is preliminary data.</text>
</comment>
<accession>A0ABS4XB17</accession>
<proteinExistence type="predicted"/>
<gene>
    <name evidence="3" type="ORF">JOF47_001175</name>
</gene>
<dbReference type="RefSeq" id="WP_209996550.1">
    <property type="nucleotide sequence ID" value="NZ_BAAAJY010000007.1"/>
</dbReference>
<dbReference type="EMBL" id="JAGIOF010000001">
    <property type="protein sequence ID" value="MBP2385664.1"/>
    <property type="molecule type" value="Genomic_DNA"/>
</dbReference>
<evidence type="ECO:0000313" key="3">
    <source>
        <dbReference type="EMBL" id="MBP2385664.1"/>
    </source>
</evidence>
<keyword evidence="3" id="KW-0378">Hydrolase</keyword>
<organism evidence="3 4">
    <name type="scientific">Paeniglutamicibacter kerguelensis</name>
    <dbReference type="NCBI Taxonomy" id="254788"/>
    <lineage>
        <taxon>Bacteria</taxon>
        <taxon>Bacillati</taxon>
        <taxon>Actinomycetota</taxon>
        <taxon>Actinomycetes</taxon>
        <taxon>Micrococcales</taxon>
        <taxon>Micrococcaceae</taxon>
        <taxon>Paeniglutamicibacter</taxon>
    </lineage>
</organism>
<sequence>MLSHFDKGVQLFGGSNTARPAKRKLAAAIATLLSVGIVATGCTSAPAAAAGKNDSRATIVRIVDGDTIVAEVSGTETTIRLLNIDTPETKDPNEPVQCLGPESTEYMKSLLAPGDMIDLEYDVQRLDPYGRTLAGVYKDDSLVNADIVAAGLGVAVLYQPNERFYAEVKAAEQDAQNAEQGLFSPSIDCTVPAMVNQATSDLEGLEEVDPESSAAAWTALAVVAAAVLAGKAKKAALAALDTGEDGVAGAVWAARKAKHLPRLDAALNRATAMESKLATTRMAMQESEKKAKAAKKAKAEAKAEATRKATAEREAKADRRAAAAAKKAAQRKAALKKRYVAPKKTYRAPVQTRKPKRSGGSYAGYTGPRCYAPGGKSWKPCG</sequence>
<evidence type="ECO:0000259" key="2">
    <source>
        <dbReference type="PROSITE" id="PS50830"/>
    </source>
</evidence>
<protein>
    <submittedName>
        <fullName evidence="3">Micrococcal nuclease</fullName>
        <ecNumber evidence="3">3.1.31.1</ecNumber>
    </submittedName>
</protein>
<dbReference type="InterPro" id="IPR016071">
    <property type="entry name" value="Staphylococal_nuclease_OB-fold"/>
</dbReference>
<name>A0ABS4XB17_9MICC</name>
<dbReference type="InterPro" id="IPR002071">
    <property type="entry name" value="Thermonucl_AS"/>
</dbReference>
<evidence type="ECO:0000313" key="4">
    <source>
        <dbReference type="Proteomes" id="UP001296993"/>
    </source>
</evidence>
<dbReference type="PROSITE" id="PS01284">
    <property type="entry name" value="TNASE_2"/>
    <property type="match status" value="1"/>
</dbReference>
<dbReference type="Gene3D" id="2.40.50.90">
    <property type="match status" value="1"/>
</dbReference>